<comment type="similarity">
    <text evidence="2">Belongs to the BA14k family.</text>
</comment>
<dbReference type="OrthoDB" id="7889197at2"/>
<dbReference type="GO" id="GO:0016020">
    <property type="term" value="C:membrane"/>
    <property type="evidence" value="ECO:0007669"/>
    <property type="project" value="UniProtKB-SubCell"/>
</dbReference>
<dbReference type="GO" id="GO:0030246">
    <property type="term" value="F:carbohydrate binding"/>
    <property type="evidence" value="ECO:0007669"/>
    <property type="project" value="UniProtKB-KW"/>
</dbReference>
<feature type="chain" id="PRO_5005804933" description="Lectin-like protein BA14k" evidence="7">
    <location>
        <begin position="25"/>
        <end position="176"/>
    </location>
</feature>
<dbReference type="STRING" id="1318743.PU02_0772"/>
<evidence type="ECO:0000256" key="6">
    <source>
        <dbReference type="ARBA" id="ARBA00025321"/>
    </source>
</evidence>
<gene>
    <name evidence="8" type="ORF">PU02_0772</name>
</gene>
<comment type="function">
    <text evidence="6">Has immunoglobulin-binding and hemagglutination properties, and can bind to mannose. Essential for virulence. May be involved in LPS biosynthesis or polysaccharide transport.</text>
</comment>
<dbReference type="KEGG" id="banc:PU02_0772"/>
<organism evidence="8 9">
    <name type="scientific">Bartonella ancashensis</name>
    <dbReference type="NCBI Taxonomy" id="1318743"/>
    <lineage>
        <taxon>Bacteria</taxon>
        <taxon>Pseudomonadati</taxon>
        <taxon>Pseudomonadota</taxon>
        <taxon>Alphaproteobacteria</taxon>
        <taxon>Hyphomicrobiales</taxon>
        <taxon>Bartonellaceae</taxon>
        <taxon>Bartonella</taxon>
    </lineage>
</organism>
<keyword evidence="5" id="KW-0430">Lectin</keyword>
<dbReference type="EMBL" id="CP010401">
    <property type="protein sequence ID" value="ALE03586.1"/>
    <property type="molecule type" value="Genomic_DNA"/>
</dbReference>
<evidence type="ECO:0000256" key="3">
    <source>
        <dbReference type="ARBA" id="ARBA00020552"/>
    </source>
</evidence>
<keyword evidence="9" id="KW-1185">Reference proteome</keyword>
<protein>
    <recommendedName>
        <fullName evidence="3">Lectin-like protein BA14k</fullName>
    </recommendedName>
</protein>
<name>A0A0M5KX05_9HYPH</name>
<evidence type="ECO:0000256" key="2">
    <source>
        <dbReference type="ARBA" id="ARBA00010270"/>
    </source>
</evidence>
<evidence type="ECO:0000313" key="8">
    <source>
        <dbReference type="EMBL" id="ALE03586.1"/>
    </source>
</evidence>
<dbReference type="Pfam" id="PF07886">
    <property type="entry name" value="BA14K"/>
    <property type="match status" value="1"/>
</dbReference>
<dbReference type="InterPro" id="IPR012413">
    <property type="entry name" value="BA14K"/>
</dbReference>
<evidence type="ECO:0000256" key="5">
    <source>
        <dbReference type="ARBA" id="ARBA00022734"/>
    </source>
</evidence>
<proteinExistence type="inferred from homology"/>
<evidence type="ECO:0000256" key="7">
    <source>
        <dbReference type="SAM" id="SignalP"/>
    </source>
</evidence>
<dbReference type="RefSeq" id="WP_053944112.1">
    <property type="nucleotide sequence ID" value="NZ_CP010401.1"/>
</dbReference>
<keyword evidence="7" id="KW-0732">Signal</keyword>
<dbReference type="AlphaFoldDB" id="A0A0M5KX05"/>
<feature type="signal peptide" evidence="7">
    <location>
        <begin position="1"/>
        <end position="24"/>
    </location>
</feature>
<sequence>MKKLITLATVSTIAFSTPLTTVFAQEYHQNIRRDVTTVQRSRGVHNEYVTQHGYYQTQHKYQVQHTKSRTRGYTSHGNVGGALAMGILGISAGLLVKALLTKPAQPVQSQVVYQTVLQNSAPHQIQQSTPIYRPVQQSQVDSWLKYCTKKYRSFDPQTGTFLGKDGLRHVCRAPAK</sequence>
<dbReference type="Proteomes" id="UP000057213">
    <property type="component" value="Chromosome"/>
</dbReference>
<accession>A0A0M5KX05</accession>
<keyword evidence="4" id="KW-1003">Cell membrane</keyword>
<evidence type="ECO:0000313" key="9">
    <source>
        <dbReference type="Proteomes" id="UP000057213"/>
    </source>
</evidence>
<comment type="subcellular location">
    <subcellularLocation>
        <location evidence="1">Membrane</location>
        <topology evidence="1">Single-pass membrane protein</topology>
    </subcellularLocation>
</comment>
<reference evidence="8 9" key="1">
    <citation type="journal article" date="2015" name="Genome Announc.">
        <title>Complete Genome Sequence of Bartonella ancashensis Strain 20.00, Isolated from the Blood of a Patient with Verruga Peruana.</title>
        <authorList>
            <person name="Hang J."/>
            <person name="Mullins K.E."/>
            <person name="Clifford R.J."/>
            <person name="Onmus-Leone F."/>
            <person name="Yang Y."/>
            <person name="Jiang J."/>
            <person name="Leguia M."/>
            <person name="Kasper M.R."/>
            <person name="Maguina C."/>
            <person name="Lesho E.P."/>
            <person name="Jarman R.G."/>
            <person name="Richards A.L."/>
            <person name="Blazes D."/>
        </authorList>
    </citation>
    <scope>NUCLEOTIDE SEQUENCE [LARGE SCALE GENOMIC DNA]</scope>
    <source>
        <strain evidence="8 9">20.00</strain>
    </source>
</reference>
<keyword evidence="4" id="KW-0472">Membrane</keyword>
<evidence type="ECO:0000256" key="4">
    <source>
        <dbReference type="ARBA" id="ARBA00022475"/>
    </source>
</evidence>
<evidence type="ECO:0000256" key="1">
    <source>
        <dbReference type="ARBA" id="ARBA00004167"/>
    </source>
</evidence>
<dbReference type="PATRIC" id="fig|1318743.3.peg.786"/>